<keyword evidence="2" id="KW-0812">Transmembrane</keyword>
<feature type="compositionally biased region" description="Basic and acidic residues" evidence="1">
    <location>
        <begin position="620"/>
        <end position="629"/>
    </location>
</feature>
<feature type="compositionally biased region" description="Basic and acidic residues" evidence="1">
    <location>
        <begin position="904"/>
        <end position="917"/>
    </location>
</feature>
<organism evidence="3 4">
    <name type="scientific">Canna indica</name>
    <name type="common">Indian-shot</name>
    <dbReference type="NCBI Taxonomy" id="4628"/>
    <lineage>
        <taxon>Eukaryota</taxon>
        <taxon>Viridiplantae</taxon>
        <taxon>Streptophyta</taxon>
        <taxon>Embryophyta</taxon>
        <taxon>Tracheophyta</taxon>
        <taxon>Spermatophyta</taxon>
        <taxon>Magnoliopsida</taxon>
        <taxon>Liliopsida</taxon>
        <taxon>Zingiberales</taxon>
        <taxon>Cannaceae</taxon>
        <taxon>Canna</taxon>
    </lineage>
</organism>
<feature type="compositionally biased region" description="Basic and acidic residues" evidence="1">
    <location>
        <begin position="61"/>
        <end position="80"/>
    </location>
</feature>
<feature type="transmembrane region" description="Helical" evidence="2">
    <location>
        <begin position="938"/>
        <end position="955"/>
    </location>
</feature>
<keyword evidence="2" id="KW-1133">Transmembrane helix</keyword>
<name>A0AAQ3L474_9LILI</name>
<feature type="compositionally biased region" description="Acidic residues" evidence="1">
    <location>
        <begin position="760"/>
        <end position="777"/>
    </location>
</feature>
<evidence type="ECO:0000256" key="2">
    <source>
        <dbReference type="SAM" id="Phobius"/>
    </source>
</evidence>
<proteinExistence type="predicted"/>
<reference evidence="3 4" key="1">
    <citation type="submission" date="2023-10" db="EMBL/GenBank/DDBJ databases">
        <title>Chromosome-scale genome assembly provides insights into flower coloration mechanisms of Canna indica.</title>
        <authorList>
            <person name="Li C."/>
        </authorList>
    </citation>
    <scope>NUCLEOTIDE SEQUENCE [LARGE SCALE GENOMIC DNA]</scope>
    <source>
        <tissue evidence="3">Flower</tissue>
    </source>
</reference>
<feature type="region of interest" description="Disordered" evidence="1">
    <location>
        <begin position="356"/>
        <end position="393"/>
    </location>
</feature>
<gene>
    <name evidence="3" type="ORF">Cni_G27674</name>
</gene>
<keyword evidence="2" id="KW-0472">Membrane</keyword>
<feature type="region of interest" description="Disordered" evidence="1">
    <location>
        <begin position="257"/>
        <end position="280"/>
    </location>
</feature>
<feature type="compositionally biased region" description="Basic and acidic residues" evidence="1">
    <location>
        <begin position="498"/>
        <end position="510"/>
    </location>
</feature>
<dbReference type="Proteomes" id="UP001327560">
    <property type="component" value="Chromosome 9"/>
</dbReference>
<feature type="region of interest" description="Disordered" evidence="1">
    <location>
        <begin position="44"/>
        <end position="84"/>
    </location>
</feature>
<feature type="compositionally biased region" description="Basic and acidic residues" evidence="1">
    <location>
        <begin position="684"/>
        <end position="698"/>
    </location>
</feature>
<evidence type="ECO:0000313" key="3">
    <source>
        <dbReference type="EMBL" id="WOL18877.1"/>
    </source>
</evidence>
<evidence type="ECO:0000256" key="1">
    <source>
        <dbReference type="SAM" id="MobiDB-lite"/>
    </source>
</evidence>
<feature type="compositionally biased region" description="Polar residues" evidence="1">
    <location>
        <begin position="359"/>
        <end position="380"/>
    </location>
</feature>
<feature type="region of interest" description="Disordered" evidence="1">
    <location>
        <begin position="878"/>
        <end position="917"/>
    </location>
</feature>
<feature type="compositionally biased region" description="Basic and acidic residues" evidence="1">
    <location>
        <begin position="565"/>
        <end position="579"/>
    </location>
</feature>
<feature type="region of interest" description="Disordered" evidence="1">
    <location>
        <begin position="663"/>
        <end position="796"/>
    </location>
</feature>
<feature type="compositionally biased region" description="Acidic residues" evidence="1">
    <location>
        <begin position="880"/>
        <end position="903"/>
    </location>
</feature>
<feature type="region of interest" description="Disordered" evidence="1">
    <location>
        <begin position="489"/>
        <end position="588"/>
    </location>
</feature>
<dbReference type="AlphaFoldDB" id="A0AAQ3L474"/>
<dbReference type="EMBL" id="CP136898">
    <property type="protein sequence ID" value="WOL18877.1"/>
    <property type="molecule type" value="Genomic_DNA"/>
</dbReference>
<protein>
    <submittedName>
        <fullName evidence="3">Uncharacterized protein</fullName>
    </submittedName>
</protein>
<sequence length="986" mass="111552">MEGNGRRRRDKKPWEKIEVKGGGGGILILGGVLVAAAIGAGTAFAARKAQRRRPRPSVNDASEKEEKIKNFEGERERSDEAGDGISVAREVELTENRQRESEIDRAVNTQDNNSISKILTSKNLDVVETKKDINDGRNDVKELPIGINLDMDISSDKILGETDCVIQNGVGEKEFGSTVSQMREDYTLKESDFVLVEGKPEEIEINLIEYQTDVAQNWAMKLLEKTEVVLVHDIKEEKEISPTESLIHVSEIALVHEEKEDEEASSSESDHGMRHDQTGQIVEKSVVALEIEEKEDEVSAEKPHIDITESDDAKTACIREVDGGIQSANSQFSTECQMDSVGDETVFSPAEEIEKEVLPSNSKLEITQDQSATSEESNPVATEERDELEVEKTSTIVLQEESEPEQVVDEYNQEKDDKEILPTESEYGASHSQAEQITEETGLAYDIKEKDEKEFYHRPTQSNSIESRFSNEDCKSNLVTDEFATEKAIEKEEEELSPTEHQREMNECRPETSPIVLQEESEPEQVVDKYNQEKGDKEILPTESEYGMSHSQAEQITEESGLAYDIKEKDEEESYHRPTESNSIESRFSNEDCKSNLVADEFATEKAIEKEEEELSPTEHQLEMNECRPETSPIVLQEESEPEQVVDEYNQEKGDKEIFPTESEYGVSHSQAEQITEESGLAYDIKEKDEEESYHRPTESNSIESRFSNEDCKSNLVTDEFAAEKAIEKEEEESPTEHQLEMNECQPEPNFETSIQNVVDEIEEDDEEESEELESLAEETREEGFDSPGVSSAESNAEAIWPIELIEQKKILPVEQLKDVDDQLKTSGEIKDVMHANEEEKQKETILVKEMNPAELIRQEKILKEIELKGLSDKLNTSGEIEEEILPEDEDEDGDDYDDDEEEKEQKESVKEKEATNMASRDKASIINGLIMDQSKRLLLLFVVMALTLAILSLLNSGSFQSSHFTKLASEFYQIIFPSDDSAQEM</sequence>
<feature type="transmembrane region" description="Helical" evidence="2">
    <location>
        <begin position="21"/>
        <end position="46"/>
    </location>
</feature>
<feature type="compositionally biased region" description="Basic and acidic residues" evidence="1">
    <location>
        <begin position="526"/>
        <end position="540"/>
    </location>
</feature>
<accession>A0AAQ3L474</accession>
<feature type="region of interest" description="Disordered" evidence="1">
    <location>
        <begin position="609"/>
        <end position="644"/>
    </location>
</feature>
<keyword evidence="4" id="KW-1185">Reference proteome</keyword>
<evidence type="ECO:0000313" key="4">
    <source>
        <dbReference type="Proteomes" id="UP001327560"/>
    </source>
</evidence>
<feature type="compositionally biased region" description="Basic and acidic residues" evidence="1">
    <location>
        <begin position="268"/>
        <end position="277"/>
    </location>
</feature>